<feature type="transmembrane region" description="Helical" evidence="1">
    <location>
        <begin position="148"/>
        <end position="170"/>
    </location>
</feature>
<evidence type="ECO:0000313" key="2">
    <source>
        <dbReference type="EMBL" id="XBO43157.1"/>
    </source>
</evidence>
<dbReference type="EMBL" id="CP157483">
    <property type="protein sequence ID" value="XBO43157.1"/>
    <property type="molecule type" value="Genomic_DNA"/>
</dbReference>
<name>A0AAU7JRX1_9MICO</name>
<reference evidence="2" key="1">
    <citation type="submission" date="2024-05" db="EMBL/GenBank/DDBJ databases">
        <authorList>
            <person name="Kim S."/>
            <person name="Heo J."/>
            <person name="Choi H."/>
            <person name="Choi Y."/>
            <person name="Kwon S.-W."/>
            <person name="Kim Y."/>
        </authorList>
    </citation>
    <scope>NUCLEOTIDE SEQUENCE</scope>
    <source>
        <strain evidence="2">KACC 23699</strain>
    </source>
</reference>
<keyword evidence="1" id="KW-1133">Transmembrane helix</keyword>
<feature type="transmembrane region" description="Helical" evidence="1">
    <location>
        <begin position="101"/>
        <end position="127"/>
    </location>
</feature>
<protein>
    <recommendedName>
        <fullName evidence="3">Cytochrome b561 bacterial/Ni-hydrogenase domain-containing protein</fullName>
    </recommendedName>
</protein>
<evidence type="ECO:0000256" key="1">
    <source>
        <dbReference type="SAM" id="Phobius"/>
    </source>
</evidence>
<sequence length="237" mass="25010">MARQAVATALGREHRADPVIPSMGGPSGNARLTAWTGLFLLVLFVAELVTLLDVRGLIGWHLSVGVLLVPPALLKTATTGWRVVRYYTGNGPYRSAGPPPMVLRVLGPLVVLTTMTLLGSGVTLVVIGEVGSRRTIVTILGQRVDWVTLHQGAFVVWAAATGLHVLGRIIPAWQLTRSSTPRTPGTGRRGLAVLASGVLGLACVAVVLQHSGGWRDHSVFRPDHGQHAAVVMRSGVG</sequence>
<feature type="transmembrane region" description="Helical" evidence="1">
    <location>
        <begin position="32"/>
        <end position="52"/>
    </location>
</feature>
<keyword evidence="1" id="KW-0472">Membrane</keyword>
<accession>A0AAU7JRX1</accession>
<gene>
    <name evidence="2" type="ORF">ABEG17_16565</name>
</gene>
<dbReference type="AlphaFoldDB" id="A0AAU7JRX1"/>
<organism evidence="2">
    <name type="scientific">Pedococcus sp. KACC 23699</name>
    <dbReference type="NCBI Taxonomy" id="3149228"/>
    <lineage>
        <taxon>Bacteria</taxon>
        <taxon>Bacillati</taxon>
        <taxon>Actinomycetota</taxon>
        <taxon>Actinomycetes</taxon>
        <taxon>Micrococcales</taxon>
        <taxon>Intrasporangiaceae</taxon>
        <taxon>Pedococcus</taxon>
    </lineage>
</organism>
<dbReference type="RefSeq" id="WP_406830586.1">
    <property type="nucleotide sequence ID" value="NZ_CP157483.1"/>
</dbReference>
<proteinExistence type="predicted"/>
<feature type="transmembrane region" description="Helical" evidence="1">
    <location>
        <begin position="59"/>
        <end position="81"/>
    </location>
</feature>
<keyword evidence="1" id="KW-0812">Transmembrane</keyword>
<evidence type="ECO:0008006" key="3">
    <source>
        <dbReference type="Google" id="ProtNLM"/>
    </source>
</evidence>
<feature type="transmembrane region" description="Helical" evidence="1">
    <location>
        <begin position="190"/>
        <end position="208"/>
    </location>
</feature>